<dbReference type="PROSITE" id="PS50108">
    <property type="entry name" value="CRIB"/>
    <property type="match status" value="1"/>
</dbReference>
<proteinExistence type="predicted"/>
<dbReference type="InterPro" id="IPR000095">
    <property type="entry name" value="CRIB_dom"/>
</dbReference>
<evidence type="ECO:0000313" key="3">
    <source>
        <dbReference type="Proteomes" id="UP000516314"/>
    </source>
</evidence>
<feature type="domain" description="CRIB" evidence="1">
    <location>
        <begin position="317"/>
        <end position="330"/>
    </location>
</feature>
<dbReference type="PANTHER" id="PTHR34782:SF1">
    <property type="entry name" value="PHOSPHORIBOSYLFORMYLGLYCINAMIDINE SYNTHASE"/>
    <property type="match status" value="1"/>
</dbReference>
<dbReference type="AlphaFoldDB" id="A0A7G2DW30"/>
<accession>A0A7G2DW30</accession>
<sequence>MACKTILRSVFVSESRRTSGARRCFFLPPSPASVPVHGLFPAPKSLCFNGFASVPERATRLNCSHNDQSDQGPPQEAVLKAISEVSKTDGRVGKTTNMIIGGTVADDSAKDWLELDQKVNTYPTERGFTAIGTGGNDFVHAMVVAVESVIDRQIPEVQAVYNAMRRDERMKYFLLSGTVGQLKATPSILNNDTHNLFLPLSIPLLGCSTQSCVAVATTHQQKKPNQLIKRREESHENGSFEKEYTKMDRNGANMLDGRVESDAKGSFRKDYTKMENNNNGANISDGIYRIIRSFKSFSHFFIRYEEETKEREAEMEIGFPTDVKHLSHIGVDGTMTTFDNTSSSFPFSGFHLTGTVV</sequence>
<protein>
    <submittedName>
        <fullName evidence="2">(thale cress) hypothetical protein</fullName>
    </submittedName>
</protein>
<dbReference type="PANTHER" id="PTHR34782">
    <property type="entry name" value="PHOSPHORIBOSYLFORMYLGLYCINAMIDINE SYNTHASE"/>
    <property type="match status" value="1"/>
</dbReference>
<dbReference type="SMART" id="SM00285">
    <property type="entry name" value="PBD"/>
    <property type="match status" value="1"/>
</dbReference>
<reference evidence="2 3" key="1">
    <citation type="submission" date="2020-09" db="EMBL/GenBank/DDBJ databases">
        <authorList>
            <person name="Ashkenazy H."/>
        </authorList>
    </citation>
    <scope>NUCLEOTIDE SEQUENCE [LARGE SCALE GENOMIC DNA]</scope>
    <source>
        <strain evidence="3">cv. Cdm-0</strain>
    </source>
</reference>
<dbReference type="Proteomes" id="UP000516314">
    <property type="component" value="Chromosome 1"/>
</dbReference>
<dbReference type="EMBL" id="LR881466">
    <property type="protein sequence ID" value="CAD5313820.1"/>
    <property type="molecule type" value="Genomic_DNA"/>
</dbReference>
<evidence type="ECO:0000313" key="2">
    <source>
        <dbReference type="EMBL" id="CAD5313820.1"/>
    </source>
</evidence>
<evidence type="ECO:0000259" key="1">
    <source>
        <dbReference type="PROSITE" id="PS50108"/>
    </source>
</evidence>
<organism evidence="2 3">
    <name type="scientific">Arabidopsis thaliana</name>
    <name type="common">Mouse-ear cress</name>
    <dbReference type="NCBI Taxonomy" id="3702"/>
    <lineage>
        <taxon>Eukaryota</taxon>
        <taxon>Viridiplantae</taxon>
        <taxon>Streptophyta</taxon>
        <taxon>Embryophyta</taxon>
        <taxon>Tracheophyta</taxon>
        <taxon>Spermatophyta</taxon>
        <taxon>Magnoliopsida</taxon>
        <taxon>eudicotyledons</taxon>
        <taxon>Gunneridae</taxon>
        <taxon>Pentapetalae</taxon>
        <taxon>rosids</taxon>
        <taxon>malvids</taxon>
        <taxon>Brassicales</taxon>
        <taxon>Brassicaceae</taxon>
        <taxon>Camelineae</taxon>
        <taxon>Arabidopsis</taxon>
    </lineage>
</organism>
<gene>
    <name evidence="2" type="ORF">AT9943_LOCUS2302</name>
</gene>
<dbReference type="CDD" id="cd00132">
    <property type="entry name" value="CRIB"/>
    <property type="match status" value="1"/>
</dbReference>
<name>A0A7G2DW30_ARATH</name>